<dbReference type="Proteomes" id="UP000295050">
    <property type="component" value="Unassembled WGS sequence"/>
</dbReference>
<protein>
    <recommendedName>
        <fullName evidence="3">Universal stress protein family protein</fullName>
    </recommendedName>
</protein>
<accession>A0A4R2RAP9</accession>
<proteinExistence type="predicted"/>
<dbReference type="EMBL" id="SLXU01000010">
    <property type="protein sequence ID" value="TCP60370.1"/>
    <property type="molecule type" value="Genomic_DNA"/>
</dbReference>
<evidence type="ECO:0000313" key="2">
    <source>
        <dbReference type="Proteomes" id="UP000295050"/>
    </source>
</evidence>
<dbReference type="OrthoDB" id="9859196at2"/>
<name>A0A4R2RAP9_9RHOB</name>
<reference evidence="1 2" key="1">
    <citation type="submission" date="2019-03" db="EMBL/GenBank/DDBJ databases">
        <title>Genomic Encyclopedia of Type Strains, Phase IV (KMG-IV): sequencing the most valuable type-strain genomes for metagenomic binning, comparative biology and taxonomic classification.</title>
        <authorList>
            <person name="Goeker M."/>
        </authorList>
    </citation>
    <scope>NUCLEOTIDE SEQUENCE [LARGE SCALE GENOMIC DNA]</scope>
    <source>
        <strain evidence="1 2">DSM 24766</strain>
    </source>
</reference>
<evidence type="ECO:0008006" key="3">
    <source>
        <dbReference type="Google" id="ProtNLM"/>
    </source>
</evidence>
<comment type="caution">
    <text evidence="1">The sequence shown here is derived from an EMBL/GenBank/DDBJ whole genome shotgun (WGS) entry which is preliminary data.</text>
</comment>
<organism evidence="1 2">
    <name type="scientific">Rhodovulum bhavnagarense</name>
    <dbReference type="NCBI Taxonomy" id="992286"/>
    <lineage>
        <taxon>Bacteria</taxon>
        <taxon>Pseudomonadati</taxon>
        <taxon>Pseudomonadota</taxon>
        <taxon>Alphaproteobacteria</taxon>
        <taxon>Rhodobacterales</taxon>
        <taxon>Paracoccaceae</taxon>
        <taxon>Rhodovulum</taxon>
    </lineage>
</organism>
<dbReference type="RefSeq" id="WP_132951798.1">
    <property type="nucleotide sequence ID" value="NZ_SLXU01000010.1"/>
</dbReference>
<keyword evidence="2" id="KW-1185">Reference proteome</keyword>
<sequence length="210" mass="21563">MSARVILGASSFADAGPVLGLALALAAEAGAELRGLLVEDDAHLALSGLSSACIVDAAGRTVARHGAGPMRAAFLRDAARFEQALAREADRAALTWSFQHRAGRLAAVLADTLGPDDMLVLPAGPVRARLREVVLLQTGAAAGLEPLARALAERLLSPLRALADDPETLKELGPGSVVIGATAGKDLPGLLARTRCIHILHSTGATTPRL</sequence>
<dbReference type="AlphaFoldDB" id="A0A4R2RAP9"/>
<evidence type="ECO:0000313" key="1">
    <source>
        <dbReference type="EMBL" id="TCP60370.1"/>
    </source>
</evidence>
<gene>
    <name evidence="1" type="ORF">EV663_11051</name>
</gene>